<keyword evidence="4 6" id="KW-0472">Membrane</keyword>
<evidence type="ECO:0000313" key="7">
    <source>
        <dbReference type="EMBL" id="KAH7157039.1"/>
    </source>
</evidence>
<feature type="transmembrane region" description="Helical" evidence="6">
    <location>
        <begin position="514"/>
        <end position="535"/>
    </location>
</feature>
<dbReference type="AlphaFoldDB" id="A0A9P9JEC1"/>
<dbReference type="Pfam" id="PF03595">
    <property type="entry name" value="SLAC1"/>
    <property type="match status" value="1"/>
</dbReference>
<feature type="transmembrane region" description="Helical" evidence="6">
    <location>
        <begin position="404"/>
        <end position="426"/>
    </location>
</feature>
<feature type="transmembrane region" description="Helical" evidence="6">
    <location>
        <begin position="334"/>
        <end position="353"/>
    </location>
</feature>
<feature type="transmembrane region" description="Helical" evidence="6">
    <location>
        <begin position="547"/>
        <end position="565"/>
    </location>
</feature>
<comment type="caution">
    <text evidence="7">The sequence shown here is derived from an EMBL/GenBank/DDBJ whole genome shotgun (WGS) entry which is preliminary data.</text>
</comment>
<dbReference type="OrthoDB" id="2901184at2759"/>
<dbReference type="InterPro" id="IPR030185">
    <property type="entry name" value="Mae1"/>
</dbReference>
<evidence type="ECO:0000313" key="8">
    <source>
        <dbReference type="Proteomes" id="UP000738349"/>
    </source>
</evidence>
<organism evidence="7 8">
    <name type="scientific">Dactylonectria macrodidyma</name>
    <dbReference type="NCBI Taxonomy" id="307937"/>
    <lineage>
        <taxon>Eukaryota</taxon>
        <taxon>Fungi</taxon>
        <taxon>Dikarya</taxon>
        <taxon>Ascomycota</taxon>
        <taxon>Pezizomycotina</taxon>
        <taxon>Sordariomycetes</taxon>
        <taxon>Hypocreomycetidae</taxon>
        <taxon>Hypocreales</taxon>
        <taxon>Nectriaceae</taxon>
        <taxon>Dactylonectria</taxon>
    </lineage>
</organism>
<feature type="region of interest" description="Disordered" evidence="5">
    <location>
        <begin position="206"/>
        <end position="229"/>
    </location>
</feature>
<dbReference type="InterPro" id="IPR038665">
    <property type="entry name" value="Voltage-dep_anion_channel_sf"/>
</dbReference>
<feature type="transmembrane region" description="Helical" evidence="6">
    <location>
        <begin position="656"/>
        <end position="679"/>
    </location>
</feature>
<dbReference type="Proteomes" id="UP000738349">
    <property type="component" value="Unassembled WGS sequence"/>
</dbReference>
<protein>
    <submittedName>
        <fullName evidence="7">Voltage-dependent anion channel-domain-containing protein</fullName>
    </submittedName>
</protein>
<evidence type="ECO:0000256" key="3">
    <source>
        <dbReference type="ARBA" id="ARBA00022989"/>
    </source>
</evidence>
<feature type="transmembrane region" description="Helical" evidence="6">
    <location>
        <begin position="359"/>
        <end position="384"/>
    </location>
</feature>
<dbReference type="GO" id="GO:0015140">
    <property type="term" value="F:malate transmembrane transporter activity"/>
    <property type="evidence" value="ECO:0007669"/>
    <property type="project" value="InterPro"/>
</dbReference>
<sequence length="693" mass="74303">MRGGHGICSLHCHSGTKTQSSETNLLSIPSSPIRRGSFIPIPADHCHHHHPLSPPYPPTRRETHLGVLPYSPALGGSYFLPYPPARSVSSGLGGTRHQAERAKGASHASLQLRLPHTPPHHLRHVPGVLPHRLLAHGGSRAGGSVLRLQAARPPLRGPRRPAAGMAAARDRLVMMRESGPGLNGDGHAGVGVGLGVGPGAATGAGAGTGTGYESPSEDNLPPFFSSSASGATAAATPATAAAHAQSRIQSHVAATSASTAARRPRFAQRPSFYTAATAPHLLPENSNSSSSRASNGLSHGHSLASSLNHVMASSEKTSPNRKVGFRDRIACYQWTYFTMTMSTGGIANILHALKWNPSWIHGIGVFFVLLNIILFLTNCVLLTIRFRLRPDSFTRSFTDQFESLFIPAFFVSIAVIMINICQYGIPSTGPWLLRVMEILFWIHAAVSVCASAGLYLILWSTLVFPVHTMTPTWVFPAYPLLLNAPFAANLISAAQKSGHGLSLDPTAMALGAATLQGTGCLIAFMISAAFIYRLMTQKLPRDTQRPGIFMSIGPYGFTAAGIAQLGNQAESIMPPTLLGTPHVAAIIKVVCVLVSLWLWGLAMWFFIVCVGSLWKYARPGSSMPFQMTWWSFVFPNTALVTATSVMGDIFESDGLHIFACVMTIGIICIWAGVFVKMIWGLKTRKLLWPKSDT</sequence>
<accession>A0A9P9JEC1</accession>
<evidence type="ECO:0000256" key="4">
    <source>
        <dbReference type="ARBA" id="ARBA00023136"/>
    </source>
</evidence>
<dbReference type="CDD" id="cd09317">
    <property type="entry name" value="TDT_Mae1_like"/>
    <property type="match status" value="1"/>
</dbReference>
<feature type="transmembrane region" description="Helical" evidence="6">
    <location>
        <begin position="629"/>
        <end position="650"/>
    </location>
</feature>
<keyword evidence="3 6" id="KW-1133">Transmembrane helix</keyword>
<dbReference type="PANTHER" id="PTHR31162:SF3">
    <property type="entry name" value="TRANSPORTER_MALIC ACID TRANSPORT PROTEIN, PUTATIVE-RELATED"/>
    <property type="match status" value="1"/>
</dbReference>
<name>A0A9P9JEC1_9HYPO</name>
<dbReference type="Gene3D" id="1.50.10.150">
    <property type="entry name" value="Voltage-dependent anion channel"/>
    <property type="match status" value="1"/>
</dbReference>
<dbReference type="GO" id="GO:0016020">
    <property type="term" value="C:membrane"/>
    <property type="evidence" value="ECO:0007669"/>
    <property type="project" value="UniProtKB-SubCell"/>
</dbReference>
<dbReference type="InterPro" id="IPR004695">
    <property type="entry name" value="SLAC1/Mae1/Ssu1/TehA"/>
</dbReference>
<proteinExistence type="predicted"/>
<reference evidence="7" key="1">
    <citation type="journal article" date="2021" name="Nat. Commun.">
        <title>Genetic determinants of endophytism in the Arabidopsis root mycobiome.</title>
        <authorList>
            <person name="Mesny F."/>
            <person name="Miyauchi S."/>
            <person name="Thiergart T."/>
            <person name="Pickel B."/>
            <person name="Atanasova L."/>
            <person name="Karlsson M."/>
            <person name="Huettel B."/>
            <person name="Barry K.W."/>
            <person name="Haridas S."/>
            <person name="Chen C."/>
            <person name="Bauer D."/>
            <person name="Andreopoulos W."/>
            <person name="Pangilinan J."/>
            <person name="LaButti K."/>
            <person name="Riley R."/>
            <person name="Lipzen A."/>
            <person name="Clum A."/>
            <person name="Drula E."/>
            <person name="Henrissat B."/>
            <person name="Kohler A."/>
            <person name="Grigoriev I.V."/>
            <person name="Martin F.M."/>
            <person name="Hacquard S."/>
        </authorList>
    </citation>
    <scope>NUCLEOTIDE SEQUENCE</scope>
    <source>
        <strain evidence="7">MPI-CAGE-AT-0147</strain>
    </source>
</reference>
<keyword evidence="8" id="KW-1185">Reference proteome</keyword>
<gene>
    <name evidence="7" type="ORF">EDB81DRAFT_788712</name>
</gene>
<feature type="transmembrane region" description="Helical" evidence="6">
    <location>
        <begin position="585"/>
        <end position="617"/>
    </location>
</feature>
<feature type="transmembrane region" description="Helical" evidence="6">
    <location>
        <begin position="473"/>
        <end position="494"/>
    </location>
</feature>
<evidence type="ECO:0000256" key="2">
    <source>
        <dbReference type="ARBA" id="ARBA00022692"/>
    </source>
</evidence>
<dbReference type="PANTHER" id="PTHR31162">
    <property type="entry name" value="MALIC ACID TRANSPORT PROTEIN-RELATED"/>
    <property type="match status" value="1"/>
</dbReference>
<evidence type="ECO:0000256" key="1">
    <source>
        <dbReference type="ARBA" id="ARBA00004141"/>
    </source>
</evidence>
<feature type="transmembrane region" description="Helical" evidence="6">
    <location>
        <begin position="438"/>
        <end position="461"/>
    </location>
</feature>
<dbReference type="EMBL" id="JAGMUV010000005">
    <property type="protein sequence ID" value="KAH7157039.1"/>
    <property type="molecule type" value="Genomic_DNA"/>
</dbReference>
<keyword evidence="2 6" id="KW-0812">Transmembrane</keyword>
<evidence type="ECO:0000256" key="5">
    <source>
        <dbReference type="SAM" id="MobiDB-lite"/>
    </source>
</evidence>
<comment type="subcellular location">
    <subcellularLocation>
        <location evidence="1">Membrane</location>
        <topology evidence="1">Multi-pass membrane protein</topology>
    </subcellularLocation>
</comment>
<evidence type="ECO:0000256" key="6">
    <source>
        <dbReference type="SAM" id="Phobius"/>
    </source>
</evidence>